<dbReference type="SUPFAM" id="SSF53597">
    <property type="entry name" value="Dihydrofolate reductase-like"/>
    <property type="match status" value="1"/>
</dbReference>
<dbReference type="EMBL" id="JACIEZ010000001">
    <property type="protein sequence ID" value="MBB4063710.1"/>
    <property type="molecule type" value="Genomic_DNA"/>
</dbReference>
<dbReference type="InterPro" id="IPR002734">
    <property type="entry name" value="RibDG_C"/>
</dbReference>
<evidence type="ECO:0000256" key="2">
    <source>
        <dbReference type="ARBA" id="ARBA00022857"/>
    </source>
</evidence>
<proteinExistence type="predicted"/>
<protein>
    <submittedName>
        <fullName evidence="5">Riboflavin-specific deaminase-like protein</fullName>
    </submittedName>
</protein>
<dbReference type="PANTHER" id="PTHR38011">
    <property type="entry name" value="DIHYDROFOLATE REDUCTASE FAMILY PROTEIN (AFU_ORTHOLOGUE AFUA_8G06820)"/>
    <property type="match status" value="1"/>
</dbReference>
<evidence type="ECO:0000259" key="4">
    <source>
        <dbReference type="Pfam" id="PF01872"/>
    </source>
</evidence>
<reference evidence="5 6" key="1">
    <citation type="submission" date="2020-08" db="EMBL/GenBank/DDBJ databases">
        <title>Genomic Encyclopedia of Type Strains, Phase IV (KMG-IV): sequencing the most valuable type-strain genomes for metagenomic binning, comparative biology and taxonomic classification.</title>
        <authorList>
            <person name="Goeker M."/>
        </authorList>
    </citation>
    <scope>NUCLEOTIDE SEQUENCE [LARGE SCALE GENOMIC DNA]</scope>
    <source>
        <strain evidence="5 6">DSM 29853</strain>
    </source>
</reference>
<sequence>MQIVEMSDAVWSELLSRRNRRVPHDGGGTAAERLYGPLAGAARSFVMAQVGQSLDGRVATPSGDARDISGPEGIRHLHRCRALMDAVLVGSGTVIADDPRLSVREVTGPDPVRVVIDRRGELTGRERLLRDGGSPVLVLQGESAALRSLSGCEVLRLRETGEGLDPRDILDVLSARGLDRVLVEGGARTIARFMARNLVDRLHVCIAPLIIGSGRPGLQLPPIERLSSALRPPIEVYGLGGDVLFDCDLAGAGGGQPCPSLMARLPEEA</sequence>
<dbReference type="GO" id="GO:0008703">
    <property type="term" value="F:5-amino-6-(5-phosphoribosylamino)uracil reductase activity"/>
    <property type="evidence" value="ECO:0007669"/>
    <property type="project" value="InterPro"/>
</dbReference>
<dbReference type="InterPro" id="IPR050765">
    <property type="entry name" value="Riboflavin_Biosynth_HTPR"/>
</dbReference>
<comment type="pathway">
    <text evidence="1">Cofactor biosynthesis; riboflavin biosynthesis.</text>
</comment>
<comment type="caution">
    <text evidence="5">The sequence shown here is derived from an EMBL/GenBank/DDBJ whole genome shotgun (WGS) entry which is preliminary data.</text>
</comment>
<evidence type="ECO:0000313" key="5">
    <source>
        <dbReference type="EMBL" id="MBB4063710.1"/>
    </source>
</evidence>
<evidence type="ECO:0000313" key="6">
    <source>
        <dbReference type="Proteomes" id="UP000528286"/>
    </source>
</evidence>
<dbReference type="GO" id="GO:0009231">
    <property type="term" value="P:riboflavin biosynthetic process"/>
    <property type="evidence" value="ECO:0007669"/>
    <property type="project" value="InterPro"/>
</dbReference>
<organism evidence="5 6">
    <name type="scientific">Gellertiella hungarica</name>
    <dbReference type="NCBI Taxonomy" id="1572859"/>
    <lineage>
        <taxon>Bacteria</taxon>
        <taxon>Pseudomonadati</taxon>
        <taxon>Pseudomonadota</taxon>
        <taxon>Alphaproteobacteria</taxon>
        <taxon>Hyphomicrobiales</taxon>
        <taxon>Rhizobiaceae</taxon>
        <taxon>Gellertiella</taxon>
    </lineage>
</organism>
<dbReference type="Gene3D" id="3.40.430.10">
    <property type="entry name" value="Dihydrofolate Reductase, subunit A"/>
    <property type="match status" value="1"/>
</dbReference>
<dbReference type="Proteomes" id="UP000528286">
    <property type="component" value="Unassembled WGS sequence"/>
</dbReference>
<keyword evidence="2" id="KW-0521">NADP</keyword>
<dbReference type="PANTHER" id="PTHR38011:SF7">
    <property type="entry name" value="2,5-DIAMINO-6-RIBOSYLAMINO-4(3H)-PYRIMIDINONE 5'-PHOSPHATE REDUCTASE"/>
    <property type="match status" value="1"/>
</dbReference>
<dbReference type="Pfam" id="PF01872">
    <property type="entry name" value="RibD_C"/>
    <property type="match status" value="1"/>
</dbReference>
<keyword evidence="3" id="KW-0560">Oxidoreductase</keyword>
<evidence type="ECO:0000256" key="3">
    <source>
        <dbReference type="ARBA" id="ARBA00023002"/>
    </source>
</evidence>
<accession>A0A7W6NIU9</accession>
<gene>
    <name evidence="5" type="ORF">GGR23_000871</name>
</gene>
<feature type="domain" description="Bacterial bifunctional deaminase-reductase C-terminal" evidence="4">
    <location>
        <begin position="45"/>
        <end position="221"/>
    </location>
</feature>
<evidence type="ECO:0000256" key="1">
    <source>
        <dbReference type="ARBA" id="ARBA00005104"/>
    </source>
</evidence>
<dbReference type="InterPro" id="IPR024072">
    <property type="entry name" value="DHFR-like_dom_sf"/>
</dbReference>
<keyword evidence="6" id="KW-1185">Reference proteome</keyword>
<name>A0A7W6NIU9_9HYPH</name>
<dbReference type="AlphaFoldDB" id="A0A7W6NIU9"/>
<dbReference type="RefSeq" id="WP_183364876.1">
    <property type="nucleotide sequence ID" value="NZ_JACIEZ010000001.1"/>
</dbReference>